<sequence>MAKQVENSCECLLQAISRYLSCLKDEDKIVRKRSMESIKREISGKWKTLPVEEYDKLVSVLFKPFLKCVCDPVERVRELSAEALYHFVENSSDPEEISSYLVPTFVQRLGTQELVEISEEVRLLEVQILTLLVSKLQVKMACYLNDMIKILVQTIEDPYPEVKKASCTCASQLARVIPAHFHMQSESLIKPLLRTVSHQHAKVRAVCVKAIGDVVQYGNNSSVKDVVSHLAQRLFDQAPIVRQAVVSVAGRWLSELPDRYSFFSKLIPLVMTGLIDELPDIRENTEKQWKCAGQKYLDENEKDVKDQLDFVKSDPDHYPSGAVRPTFGCRFLVKRHLYYILPALLRDLDDWVAATRIKSANLLYVLLLHSEETVTSHLEKLFPALKHAASDEENEVVDKVQKSAELLGYFVKTETWCHVYLPTLSTSSGALLVLASMIGGSPRIEMSPCLPQLADALASPDIRHAVNSLCQFWLATSVESLLMVCGDDCVNISYQLFITLITIQGLAEGDEKILHQVSRCLSRLADVHKVENVHKLYEFHSKHLLQHLETSHQLWTVHSPEWAVFHTLLSNGGPALENLAEEWMPMVLANLHPSKDPSLRLKLFSLSSTLFSAGLNSQGYLAAHLETFLKDGIMANLVWRAGRTESAMRTATVSCLWALVQADKLESKTVASQLPQLLALLMSLLDDDSTSTRLITCKVLSRILPAVAASLDDLQKLHELYPALLKRMDDVRNDIRIAAMKVFPVYFRSFPSGYNPTLYAAHIREIYQGLLVHLDDPEVKIQDNVLELLKEISTVSSSVLLMETKKAQPMHRDPSYCKTLIKYLEHLQLNQDEPN</sequence>
<dbReference type="RefSeq" id="XP_013786907.1">
    <property type="nucleotide sequence ID" value="XM_013931453.2"/>
</dbReference>
<proteinExistence type="predicted"/>
<reference evidence="4" key="1">
    <citation type="submission" date="2025-08" db="UniProtKB">
        <authorList>
            <consortium name="RefSeq"/>
        </authorList>
    </citation>
    <scope>IDENTIFICATION</scope>
    <source>
        <tissue evidence="4">Muscle</tissue>
    </source>
</reference>
<evidence type="ECO:0000313" key="3">
    <source>
        <dbReference type="Proteomes" id="UP000694941"/>
    </source>
</evidence>
<gene>
    <name evidence="4" type="primary">LOC106470876</name>
</gene>
<evidence type="ECO:0000313" key="4">
    <source>
        <dbReference type="RefSeq" id="XP_013786907.1"/>
    </source>
</evidence>
<feature type="domain" description="Dynein axonemal assembly factor 5 TPR repeats" evidence="2">
    <location>
        <begin position="22"/>
        <end position="307"/>
    </location>
</feature>
<dbReference type="GeneID" id="106470876"/>
<dbReference type="InterPro" id="IPR011989">
    <property type="entry name" value="ARM-like"/>
</dbReference>
<dbReference type="PANTHER" id="PTHR16216:SF2">
    <property type="entry name" value="DYNEIN AXONEMAL ASSEMBLY FACTOR 5"/>
    <property type="match status" value="1"/>
</dbReference>
<keyword evidence="3" id="KW-1185">Reference proteome</keyword>
<dbReference type="Gene3D" id="1.25.10.10">
    <property type="entry name" value="Leucine-rich Repeat Variant"/>
    <property type="match status" value="2"/>
</dbReference>
<dbReference type="SUPFAM" id="SSF48371">
    <property type="entry name" value="ARM repeat"/>
    <property type="match status" value="1"/>
</dbReference>
<dbReference type="InterPro" id="IPR016024">
    <property type="entry name" value="ARM-type_fold"/>
</dbReference>
<dbReference type="PANTHER" id="PTHR16216">
    <property type="entry name" value="DYNEIN ASSEMBLY FACTOR 5, AXONEMAL"/>
    <property type="match status" value="1"/>
</dbReference>
<dbReference type="Pfam" id="PF25757">
    <property type="entry name" value="TPR_DNAAF5"/>
    <property type="match status" value="1"/>
</dbReference>
<dbReference type="Proteomes" id="UP000694941">
    <property type="component" value="Unplaced"/>
</dbReference>
<dbReference type="InterPro" id="IPR052623">
    <property type="entry name" value="DAAF5"/>
</dbReference>
<dbReference type="Pfam" id="PF24573">
    <property type="entry name" value="HEAT_DAAF5"/>
    <property type="match status" value="1"/>
</dbReference>
<dbReference type="InterPro" id="IPR057978">
    <property type="entry name" value="TPR_DAAF5"/>
</dbReference>
<dbReference type="InterPro" id="IPR056497">
    <property type="entry name" value="HEAT_DAAF5"/>
</dbReference>
<evidence type="ECO:0000259" key="1">
    <source>
        <dbReference type="Pfam" id="PF24573"/>
    </source>
</evidence>
<accession>A0ABM1BQW4</accession>
<dbReference type="Pfam" id="PF13513">
    <property type="entry name" value="HEAT_EZ"/>
    <property type="match status" value="1"/>
</dbReference>
<name>A0ABM1BQW4_LIMPO</name>
<organism evidence="3 4">
    <name type="scientific">Limulus polyphemus</name>
    <name type="common">Atlantic horseshoe crab</name>
    <dbReference type="NCBI Taxonomy" id="6850"/>
    <lineage>
        <taxon>Eukaryota</taxon>
        <taxon>Metazoa</taxon>
        <taxon>Ecdysozoa</taxon>
        <taxon>Arthropoda</taxon>
        <taxon>Chelicerata</taxon>
        <taxon>Merostomata</taxon>
        <taxon>Xiphosura</taxon>
        <taxon>Limulidae</taxon>
        <taxon>Limulus</taxon>
    </lineage>
</organism>
<feature type="domain" description="Dynein axonemal assembly factor 5 HEAT-repeat" evidence="1">
    <location>
        <begin position="316"/>
        <end position="506"/>
    </location>
</feature>
<protein>
    <submittedName>
        <fullName evidence="4">Dynein assembly factor 5, axonemal-like</fullName>
    </submittedName>
</protein>
<evidence type="ECO:0000259" key="2">
    <source>
        <dbReference type="Pfam" id="PF25757"/>
    </source>
</evidence>